<name>A0A9R0J3Y0_SPIOL</name>
<sequence length="486" mass="54598">MRKPTGQNLLKLNISRLSQRRKLSTFHTDEPYKTIQQFQHSKDLNLVLYSHSKLLKSGFLTQTFPTNHLINAYIRCHLIKNAHKLFDEMHEPNTISWTSLMGGYNSAAKQPQIALSLFAKMPKNTVFPNAFTLSTVINACSAIADVKTGEIIHAYVELYGYQRNLIVCTSLVDMYGKSNDLVSARRVFDSMVERNVVSWTSMIVGYAQSGQGYEALMLFKEFNRVEDDYPNQYMLSSVVNACASLGRLVCGKVMHAVVVNRGHESNEIVGTALADMYAKCGTFKSSLKVFRNMLNSSLISYTSMIISAAKHGHAELSIQLFEEMIHKQITPTDVTYLGVLYACSHSGLVERGLELFNTMQEKDGVAPDVKHYTCVVDMLGRRGRLDEAYKLAKTIELRNSNEGAMLWGSLLSASRLHGRVDIAEEASKWLVEATEQVDSAYVSMSNVHVLAGNWDDAESVREEMKRVGVRKEHGCSWVEIKDSVYQ</sequence>
<dbReference type="AlphaFoldDB" id="A0A9R0J3Y0"/>
<keyword evidence="1" id="KW-0677">Repeat</keyword>
<accession>A0A9R0J3Y0</accession>
<dbReference type="FunFam" id="1.25.40.10:FF:000196">
    <property type="entry name" value="Pentatricopeptide repeat-containing protein At4g14850"/>
    <property type="match status" value="1"/>
</dbReference>
<dbReference type="Pfam" id="PF20431">
    <property type="entry name" value="E_motif"/>
    <property type="match status" value="1"/>
</dbReference>
<organism evidence="4 5">
    <name type="scientific">Spinacia oleracea</name>
    <name type="common">Spinach</name>
    <dbReference type="NCBI Taxonomy" id="3562"/>
    <lineage>
        <taxon>Eukaryota</taxon>
        <taxon>Viridiplantae</taxon>
        <taxon>Streptophyta</taxon>
        <taxon>Embryophyta</taxon>
        <taxon>Tracheophyta</taxon>
        <taxon>Spermatophyta</taxon>
        <taxon>Magnoliopsida</taxon>
        <taxon>eudicotyledons</taxon>
        <taxon>Gunneridae</taxon>
        <taxon>Pentapetalae</taxon>
        <taxon>Caryophyllales</taxon>
        <taxon>Chenopodiaceae</taxon>
        <taxon>Chenopodioideae</taxon>
        <taxon>Anserineae</taxon>
        <taxon>Spinacia</taxon>
    </lineage>
</organism>
<comment type="similarity">
    <text evidence="2">Belongs to the PPR family. PCMP-E subfamily.</text>
</comment>
<dbReference type="PROSITE" id="PS51375">
    <property type="entry name" value="PPR"/>
    <property type="match status" value="3"/>
</dbReference>
<dbReference type="PANTHER" id="PTHR47926">
    <property type="entry name" value="PENTATRICOPEPTIDE REPEAT-CONTAINING PROTEIN"/>
    <property type="match status" value="1"/>
</dbReference>
<reference evidence="4" key="1">
    <citation type="journal article" date="2021" name="Nat. Commun.">
        <title>Genomic analyses provide insights into spinach domestication and the genetic basis of agronomic traits.</title>
        <authorList>
            <person name="Cai X."/>
            <person name="Sun X."/>
            <person name="Xu C."/>
            <person name="Sun H."/>
            <person name="Wang X."/>
            <person name="Ge C."/>
            <person name="Zhang Z."/>
            <person name="Wang Q."/>
            <person name="Fei Z."/>
            <person name="Jiao C."/>
            <person name="Wang Q."/>
        </authorList>
    </citation>
    <scope>NUCLEOTIDE SEQUENCE [LARGE SCALE GENOMIC DNA]</scope>
    <source>
        <strain evidence="4">cv. Varoflay</strain>
    </source>
</reference>
<protein>
    <submittedName>
        <fullName evidence="5">Pentatricopeptide repeat-containing protein At4g15720</fullName>
    </submittedName>
</protein>
<feature type="repeat" description="PPR" evidence="3">
    <location>
        <begin position="164"/>
        <end position="198"/>
    </location>
</feature>
<proteinExistence type="inferred from homology"/>
<dbReference type="PANTHER" id="PTHR47926:SF368">
    <property type="entry name" value="TETRATRICOPEPTIDE REPEAT-LIKE SUPERFAMILY PROTEIN"/>
    <property type="match status" value="1"/>
</dbReference>
<dbReference type="FunFam" id="1.25.40.10:FF:000090">
    <property type="entry name" value="Pentatricopeptide repeat-containing protein, chloroplastic"/>
    <property type="match status" value="1"/>
</dbReference>
<dbReference type="Pfam" id="PF12854">
    <property type="entry name" value="PPR_1"/>
    <property type="match status" value="1"/>
</dbReference>
<dbReference type="InterPro" id="IPR011990">
    <property type="entry name" value="TPR-like_helical_dom_sf"/>
</dbReference>
<dbReference type="OrthoDB" id="1850776at2759"/>
<evidence type="ECO:0000256" key="3">
    <source>
        <dbReference type="PROSITE-ProRule" id="PRU00708"/>
    </source>
</evidence>
<dbReference type="InterPro" id="IPR046960">
    <property type="entry name" value="PPR_At4g14850-like_plant"/>
</dbReference>
<dbReference type="InterPro" id="IPR046848">
    <property type="entry name" value="E_motif"/>
</dbReference>
<reference evidence="5" key="2">
    <citation type="submission" date="2025-08" db="UniProtKB">
        <authorList>
            <consortium name="RefSeq"/>
        </authorList>
    </citation>
    <scope>IDENTIFICATION</scope>
    <source>
        <tissue evidence="5">Leaf</tissue>
    </source>
</reference>
<dbReference type="GO" id="GO:0009451">
    <property type="term" value="P:RNA modification"/>
    <property type="evidence" value="ECO:0007669"/>
    <property type="project" value="InterPro"/>
</dbReference>
<dbReference type="RefSeq" id="XP_021860937.1">
    <property type="nucleotide sequence ID" value="XM_022005245.2"/>
</dbReference>
<feature type="repeat" description="PPR" evidence="3">
    <location>
        <begin position="297"/>
        <end position="331"/>
    </location>
</feature>
<gene>
    <name evidence="5" type="primary">LOC110799937</name>
</gene>
<keyword evidence="4" id="KW-1185">Reference proteome</keyword>
<evidence type="ECO:0000313" key="5">
    <source>
        <dbReference type="RefSeq" id="XP_021860937.1"/>
    </source>
</evidence>
<evidence type="ECO:0000313" key="4">
    <source>
        <dbReference type="Proteomes" id="UP000813463"/>
    </source>
</evidence>
<dbReference type="Proteomes" id="UP000813463">
    <property type="component" value="Chromosome 2"/>
</dbReference>
<dbReference type="Gene3D" id="1.25.40.10">
    <property type="entry name" value="Tetratricopeptide repeat domain"/>
    <property type="match status" value="3"/>
</dbReference>
<dbReference type="GO" id="GO:0003723">
    <property type="term" value="F:RNA binding"/>
    <property type="evidence" value="ECO:0007669"/>
    <property type="project" value="InterPro"/>
</dbReference>
<dbReference type="Pfam" id="PF13041">
    <property type="entry name" value="PPR_2"/>
    <property type="match status" value="1"/>
</dbReference>
<feature type="repeat" description="PPR" evidence="3">
    <location>
        <begin position="93"/>
        <end position="128"/>
    </location>
</feature>
<dbReference type="InterPro" id="IPR002885">
    <property type="entry name" value="PPR_rpt"/>
</dbReference>
<evidence type="ECO:0000256" key="1">
    <source>
        <dbReference type="ARBA" id="ARBA00022737"/>
    </source>
</evidence>
<dbReference type="NCBIfam" id="TIGR00756">
    <property type="entry name" value="PPR"/>
    <property type="match status" value="3"/>
</dbReference>
<dbReference type="GeneID" id="110799937"/>
<dbReference type="Pfam" id="PF01535">
    <property type="entry name" value="PPR"/>
    <property type="match status" value="5"/>
</dbReference>
<dbReference type="KEGG" id="soe:110799937"/>
<evidence type="ECO:0000256" key="2">
    <source>
        <dbReference type="ARBA" id="ARBA00061659"/>
    </source>
</evidence>